<evidence type="ECO:0008006" key="3">
    <source>
        <dbReference type="Google" id="ProtNLM"/>
    </source>
</evidence>
<dbReference type="EMBL" id="BLJN01000008">
    <property type="protein sequence ID" value="GFE84239.1"/>
    <property type="molecule type" value="Genomic_DNA"/>
</dbReference>
<dbReference type="Proteomes" id="UP000445000">
    <property type="component" value="Unassembled WGS sequence"/>
</dbReference>
<dbReference type="PANTHER" id="PTHR45947:SF3">
    <property type="entry name" value="SULFOQUINOVOSYL TRANSFERASE SQD2"/>
    <property type="match status" value="1"/>
</dbReference>
<accession>A0A829YM14</accession>
<dbReference type="RefSeq" id="WP_161815835.1">
    <property type="nucleotide sequence ID" value="NZ_BLJN01000008.1"/>
</dbReference>
<dbReference type="Gene3D" id="3.40.50.2000">
    <property type="entry name" value="Glycogen Phosphorylase B"/>
    <property type="match status" value="2"/>
</dbReference>
<organism evidence="1 2">
    <name type="scientific">Steroidobacter agaridevorans</name>
    <dbReference type="NCBI Taxonomy" id="2695856"/>
    <lineage>
        <taxon>Bacteria</taxon>
        <taxon>Pseudomonadati</taxon>
        <taxon>Pseudomonadota</taxon>
        <taxon>Gammaproteobacteria</taxon>
        <taxon>Steroidobacterales</taxon>
        <taxon>Steroidobacteraceae</taxon>
        <taxon>Steroidobacter</taxon>
    </lineage>
</organism>
<proteinExistence type="predicted"/>
<evidence type="ECO:0000313" key="1">
    <source>
        <dbReference type="EMBL" id="GFE84239.1"/>
    </source>
</evidence>
<keyword evidence="2" id="KW-1185">Reference proteome</keyword>
<sequence>MRSSTRPIRVALFQNIVAHYRQALLRELENIPALELHLFADTDAGGQAIPVLDLATHPRFHRTACRPLFRATWQTGAVTEAATGRFDVYVFMGDASWLSTWVAACIARARGRRVLFWTHGWTRPDRGLKRLVRVLFYRLANGLLLYGEHGKRLGIAAGFDPNRLHVVFNSLDFDQQQALRASISEADICSIRRLLFGVEDAPVVMATARLTSVKRFDLLIHACALARRSRPDLRLLIVGDGPEKRSLEQLAAECGVAAAFVGPCYDEATLARYFACANVTVSPGNIGLTCMHSMGYGVPVITHEEAEQQMPEFEAIVPGVTGALVSKDSVEALAAAIVAWTATAAVSPETREACLAAIRERYHPRVQARLLSEAMLSAGSSATIGRNRKEDVLPRVP</sequence>
<dbReference type="GO" id="GO:0016757">
    <property type="term" value="F:glycosyltransferase activity"/>
    <property type="evidence" value="ECO:0007669"/>
    <property type="project" value="TreeGrafter"/>
</dbReference>
<dbReference type="SUPFAM" id="SSF53756">
    <property type="entry name" value="UDP-Glycosyltransferase/glycogen phosphorylase"/>
    <property type="match status" value="1"/>
</dbReference>
<name>A0A829YM14_9GAMM</name>
<comment type="caution">
    <text evidence="1">The sequence shown here is derived from an EMBL/GenBank/DDBJ whole genome shotgun (WGS) entry which is preliminary data.</text>
</comment>
<evidence type="ECO:0000313" key="2">
    <source>
        <dbReference type="Proteomes" id="UP000445000"/>
    </source>
</evidence>
<dbReference type="PANTHER" id="PTHR45947">
    <property type="entry name" value="SULFOQUINOVOSYL TRANSFERASE SQD2"/>
    <property type="match status" value="1"/>
</dbReference>
<protein>
    <recommendedName>
        <fullName evidence="3">Glycosyl transferase family 1 domain-containing protein</fullName>
    </recommendedName>
</protein>
<reference evidence="2" key="1">
    <citation type="submission" date="2020-01" db="EMBL/GenBank/DDBJ databases">
        <title>'Steroidobacter agaridevorans' sp. nov., agar-degrading bacteria isolated from rhizosphere soils.</title>
        <authorList>
            <person name="Ikenaga M."/>
            <person name="Kataoka M."/>
            <person name="Murouchi A."/>
            <person name="Katsuragi S."/>
            <person name="Sakai M."/>
        </authorList>
    </citation>
    <scope>NUCLEOTIDE SEQUENCE [LARGE SCALE GENOMIC DNA]</scope>
    <source>
        <strain evidence="2">YU21-B</strain>
    </source>
</reference>
<dbReference type="Pfam" id="PF13692">
    <property type="entry name" value="Glyco_trans_1_4"/>
    <property type="match status" value="1"/>
</dbReference>
<dbReference type="AlphaFoldDB" id="A0A829YM14"/>
<dbReference type="InterPro" id="IPR050194">
    <property type="entry name" value="Glycosyltransferase_grp1"/>
</dbReference>
<gene>
    <name evidence="1" type="ORF">GCM10011487_62390</name>
</gene>